<dbReference type="GO" id="GO:0005524">
    <property type="term" value="F:ATP binding"/>
    <property type="evidence" value="ECO:0007669"/>
    <property type="project" value="UniProtKB-KW"/>
</dbReference>
<evidence type="ECO:0000256" key="7">
    <source>
        <dbReference type="ARBA" id="ARBA00048741"/>
    </source>
</evidence>
<dbReference type="SUPFAM" id="SSF56235">
    <property type="entry name" value="N-terminal nucleophile aminohydrolases (Ntn hydrolases)"/>
    <property type="match status" value="1"/>
</dbReference>
<dbReference type="InterPro" id="IPR029055">
    <property type="entry name" value="Ntn_hydrolases_N"/>
</dbReference>
<evidence type="ECO:0000313" key="13">
    <source>
        <dbReference type="Proteomes" id="UP000811899"/>
    </source>
</evidence>
<accession>A0AAW4KYL5</accession>
<sequence>MCGIVGIISDRETQLSSLEKMRDTLVHRGPDDYGTWTDSGELWVGLGHRRLSIIDLSQAARQPMISSGHKAVITYNGEIYNFKSIRDQLKSIGYNFISNSDTEVILNAYLEWGDSCVDHLRGMFAFAIWDLRKKRLLLARDRIGEKPLYYFFNGRDFVFASELKAIVAFPFFNKKVDMTAVADFMSFGYIPAPKSIWVDCYKLEPGTTLSYDPRTYRIEKRQYWDVDFTADFKTSRHDWVEGLQQKLREAVDLTMVSDVPIGAFLSGGVDSGSIVANMSVLSRDVATFTIGLENDLFSEVPFARKVADRYQTKHYEKILSPDNVAEIFDKMLWHFDEPFNDFSYFPTFYVSQEARSRVTVALSGDGGDELMAGYPKYTRLKNFEMLTKVVPRSIRCLTIDLAGALVGRRIKANRNFQRLKTTPELVLRDTVALVHAPEDLGGILHQDLRNYLHEYNPLSIVDDYLSNTKVDSWDIVSKARYLDMKMNLADDMLVKVDRASMANSLEVRPPILDYQFVEFASKIPSHFLTHGLHGGKHLFKKSLESTVPHENLYRAKRGFGFPLGIWFRSQLKPNIDALLRMEFCLYSKEYFQDILSKHLSGQINAQYQLHSILFLEMWSRKWLQ</sequence>
<keyword evidence="6 8" id="KW-0315">Glutamine amidotransferase</keyword>
<organism evidence="12 13">
    <name type="scientific">Geoanaerobacter pelophilus</name>
    <dbReference type="NCBI Taxonomy" id="60036"/>
    <lineage>
        <taxon>Bacteria</taxon>
        <taxon>Pseudomonadati</taxon>
        <taxon>Thermodesulfobacteriota</taxon>
        <taxon>Desulfuromonadia</taxon>
        <taxon>Geobacterales</taxon>
        <taxon>Geobacteraceae</taxon>
        <taxon>Geoanaerobacter</taxon>
    </lineage>
</organism>
<comment type="caution">
    <text evidence="12">The sequence shown here is derived from an EMBL/GenBank/DDBJ whole genome shotgun (WGS) entry which is preliminary data.</text>
</comment>
<keyword evidence="5 9" id="KW-0067">ATP-binding</keyword>
<feature type="binding site" evidence="9">
    <location>
        <begin position="363"/>
        <end position="364"/>
    </location>
    <ligand>
        <name>ATP</name>
        <dbReference type="ChEBI" id="CHEBI:30616"/>
    </ligand>
</feature>
<dbReference type="Gene3D" id="3.40.50.620">
    <property type="entry name" value="HUPs"/>
    <property type="match status" value="2"/>
</dbReference>
<dbReference type="Gene3D" id="3.60.20.10">
    <property type="entry name" value="Glutamine Phosphoribosylpyrophosphate, subunit 1, domain 1"/>
    <property type="match status" value="1"/>
</dbReference>
<dbReference type="SUPFAM" id="SSF52402">
    <property type="entry name" value="Adenine nucleotide alpha hydrolases-like"/>
    <property type="match status" value="1"/>
</dbReference>
<keyword evidence="4 9" id="KW-0547">Nucleotide-binding</keyword>
<evidence type="ECO:0000256" key="1">
    <source>
        <dbReference type="ARBA" id="ARBA00005187"/>
    </source>
</evidence>
<dbReference type="InterPro" id="IPR033738">
    <property type="entry name" value="AsnB_N"/>
</dbReference>
<proteinExistence type="inferred from homology"/>
<dbReference type="EMBL" id="JAHCVJ010000001">
    <property type="protein sequence ID" value="MBT0663017.1"/>
    <property type="molecule type" value="Genomic_DNA"/>
</dbReference>
<dbReference type="PANTHER" id="PTHR43284">
    <property type="entry name" value="ASPARAGINE SYNTHETASE (GLUTAMINE-HYDROLYZING)"/>
    <property type="match status" value="1"/>
</dbReference>
<keyword evidence="8" id="KW-0028">Amino-acid biosynthesis</keyword>
<gene>
    <name evidence="12" type="primary">asnB</name>
    <name evidence="12" type="ORF">KI809_01785</name>
</gene>
<dbReference type="Pfam" id="PF00733">
    <property type="entry name" value="Asn_synthase"/>
    <property type="match status" value="1"/>
</dbReference>
<keyword evidence="8" id="KW-0061">Asparagine biosynthesis</keyword>
<comment type="catalytic activity">
    <reaction evidence="7">
        <text>L-aspartate + L-glutamine + ATP + H2O = L-asparagine + L-glutamate + AMP + diphosphate + H(+)</text>
        <dbReference type="Rhea" id="RHEA:12228"/>
        <dbReference type="ChEBI" id="CHEBI:15377"/>
        <dbReference type="ChEBI" id="CHEBI:15378"/>
        <dbReference type="ChEBI" id="CHEBI:29985"/>
        <dbReference type="ChEBI" id="CHEBI:29991"/>
        <dbReference type="ChEBI" id="CHEBI:30616"/>
        <dbReference type="ChEBI" id="CHEBI:33019"/>
        <dbReference type="ChEBI" id="CHEBI:58048"/>
        <dbReference type="ChEBI" id="CHEBI:58359"/>
        <dbReference type="ChEBI" id="CHEBI:456215"/>
        <dbReference type="EC" id="6.3.5.4"/>
    </reaction>
</comment>
<dbReference type="InterPro" id="IPR014729">
    <property type="entry name" value="Rossmann-like_a/b/a_fold"/>
</dbReference>
<keyword evidence="12" id="KW-0436">Ligase</keyword>
<feature type="binding site" evidence="9">
    <location>
        <position position="290"/>
    </location>
    <ligand>
        <name>ATP</name>
        <dbReference type="ChEBI" id="CHEBI:30616"/>
    </ligand>
</feature>
<evidence type="ECO:0000256" key="6">
    <source>
        <dbReference type="ARBA" id="ARBA00022962"/>
    </source>
</evidence>
<keyword evidence="13" id="KW-1185">Reference proteome</keyword>
<evidence type="ECO:0000313" key="12">
    <source>
        <dbReference type="EMBL" id="MBT0663017.1"/>
    </source>
</evidence>
<feature type="binding site" evidence="9">
    <location>
        <position position="101"/>
    </location>
    <ligand>
        <name>L-glutamine</name>
        <dbReference type="ChEBI" id="CHEBI:58359"/>
    </ligand>
</feature>
<dbReference type="GO" id="GO:0006529">
    <property type="term" value="P:asparagine biosynthetic process"/>
    <property type="evidence" value="ECO:0007669"/>
    <property type="project" value="UniProtKB-KW"/>
</dbReference>
<comment type="similarity">
    <text evidence="2">Belongs to the asparagine synthetase family.</text>
</comment>
<protein>
    <recommendedName>
        <fullName evidence="3">asparagine synthase (glutamine-hydrolyzing)</fullName>
        <ecNumber evidence="3">6.3.5.4</ecNumber>
    </recommendedName>
</protein>
<dbReference type="PIRSF" id="PIRSF001589">
    <property type="entry name" value="Asn_synthetase_glu-h"/>
    <property type="match status" value="1"/>
</dbReference>
<dbReference type="PROSITE" id="PS51278">
    <property type="entry name" value="GATASE_TYPE_2"/>
    <property type="match status" value="1"/>
</dbReference>
<dbReference type="AlphaFoldDB" id="A0AAW4KYL5"/>
<feature type="site" description="Important for beta-aspartyl-AMP intermediate formation" evidence="10">
    <location>
        <position position="365"/>
    </location>
</feature>
<evidence type="ECO:0000256" key="3">
    <source>
        <dbReference type="ARBA" id="ARBA00012737"/>
    </source>
</evidence>
<dbReference type="InterPro" id="IPR051786">
    <property type="entry name" value="ASN_synthetase/amidase"/>
</dbReference>
<evidence type="ECO:0000256" key="4">
    <source>
        <dbReference type="ARBA" id="ARBA00022741"/>
    </source>
</evidence>
<feature type="active site" description="For GATase activity" evidence="8">
    <location>
        <position position="2"/>
    </location>
</feature>
<dbReference type="InterPro" id="IPR017932">
    <property type="entry name" value="GATase_2_dom"/>
</dbReference>
<evidence type="ECO:0000256" key="9">
    <source>
        <dbReference type="PIRSR" id="PIRSR001589-2"/>
    </source>
</evidence>
<dbReference type="RefSeq" id="WP_214169794.1">
    <property type="nucleotide sequence ID" value="NZ_JAHCVJ010000001.1"/>
</dbReference>
<dbReference type="GO" id="GO:0005829">
    <property type="term" value="C:cytosol"/>
    <property type="evidence" value="ECO:0007669"/>
    <property type="project" value="TreeGrafter"/>
</dbReference>
<feature type="domain" description="Glutamine amidotransferase type-2" evidence="11">
    <location>
        <begin position="2"/>
        <end position="214"/>
    </location>
</feature>
<comment type="pathway">
    <text evidence="1">Amino-acid biosynthesis; L-asparagine biosynthesis; L-asparagine from L-aspartate (L-Gln route): step 1/1.</text>
</comment>
<evidence type="ECO:0000256" key="5">
    <source>
        <dbReference type="ARBA" id="ARBA00022840"/>
    </source>
</evidence>
<reference evidence="12 13" key="1">
    <citation type="submission" date="2021-05" db="EMBL/GenBank/DDBJ databases">
        <title>The draft genome of Geobacter pelophilus DSM 12255.</title>
        <authorList>
            <person name="Xu Z."/>
            <person name="Masuda Y."/>
            <person name="Itoh H."/>
            <person name="Senoo K."/>
        </authorList>
    </citation>
    <scope>NUCLEOTIDE SEQUENCE [LARGE SCALE GENOMIC DNA]</scope>
    <source>
        <strain evidence="12 13">DSM 12255</strain>
    </source>
</reference>
<dbReference type="Pfam" id="PF13537">
    <property type="entry name" value="GATase_7"/>
    <property type="match status" value="1"/>
</dbReference>
<evidence type="ECO:0000256" key="2">
    <source>
        <dbReference type="ARBA" id="ARBA00005752"/>
    </source>
</evidence>
<dbReference type="EC" id="6.3.5.4" evidence="3"/>
<evidence type="ECO:0000259" key="11">
    <source>
        <dbReference type="PROSITE" id="PS51278"/>
    </source>
</evidence>
<dbReference type="InterPro" id="IPR001962">
    <property type="entry name" value="Asn_synthase"/>
</dbReference>
<dbReference type="Proteomes" id="UP000811899">
    <property type="component" value="Unassembled WGS sequence"/>
</dbReference>
<dbReference type="PANTHER" id="PTHR43284:SF1">
    <property type="entry name" value="ASPARAGINE SYNTHETASE"/>
    <property type="match status" value="1"/>
</dbReference>
<dbReference type="NCBIfam" id="TIGR01536">
    <property type="entry name" value="asn_synth_AEB"/>
    <property type="match status" value="1"/>
</dbReference>
<dbReference type="GO" id="GO:0004066">
    <property type="term" value="F:asparagine synthase (glutamine-hydrolyzing) activity"/>
    <property type="evidence" value="ECO:0007669"/>
    <property type="project" value="UniProtKB-EC"/>
</dbReference>
<name>A0AAW4KYL5_9BACT</name>
<dbReference type="CDD" id="cd00712">
    <property type="entry name" value="AsnB"/>
    <property type="match status" value="1"/>
</dbReference>
<dbReference type="CDD" id="cd01991">
    <property type="entry name" value="Asn_synthase_B_C"/>
    <property type="match status" value="1"/>
</dbReference>
<evidence type="ECO:0000256" key="8">
    <source>
        <dbReference type="PIRSR" id="PIRSR001589-1"/>
    </source>
</evidence>
<dbReference type="InterPro" id="IPR006426">
    <property type="entry name" value="Asn_synth_AEB"/>
</dbReference>
<evidence type="ECO:0000256" key="10">
    <source>
        <dbReference type="PIRSR" id="PIRSR001589-3"/>
    </source>
</evidence>